<dbReference type="Gene3D" id="3.30.420.40">
    <property type="match status" value="2"/>
</dbReference>
<feature type="binding site" evidence="8">
    <location>
        <position position="299"/>
    </location>
    <ligand>
        <name>Fe cation</name>
        <dbReference type="ChEBI" id="CHEBI:24875"/>
    </ligand>
</feature>
<feature type="binding site" evidence="8">
    <location>
        <position position="179"/>
    </location>
    <ligand>
        <name>substrate</name>
    </ligand>
</feature>
<keyword evidence="4 8" id="KW-0479">Metal-binding</keyword>
<comment type="catalytic activity">
    <reaction evidence="7 8">
        <text>L-threonylcarbamoyladenylate + adenosine(37) in tRNA = N(6)-L-threonylcarbamoyladenosine(37) in tRNA + AMP + H(+)</text>
        <dbReference type="Rhea" id="RHEA:37059"/>
        <dbReference type="Rhea" id="RHEA-COMP:10162"/>
        <dbReference type="Rhea" id="RHEA-COMP:10163"/>
        <dbReference type="ChEBI" id="CHEBI:15378"/>
        <dbReference type="ChEBI" id="CHEBI:73682"/>
        <dbReference type="ChEBI" id="CHEBI:74411"/>
        <dbReference type="ChEBI" id="CHEBI:74418"/>
        <dbReference type="ChEBI" id="CHEBI:456215"/>
        <dbReference type="EC" id="2.3.1.234"/>
    </reaction>
</comment>
<dbReference type="GO" id="GO:0002949">
    <property type="term" value="P:tRNA threonylcarbamoyladenosine modification"/>
    <property type="evidence" value="ECO:0007669"/>
    <property type="project" value="UniProtKB-UniRule"/>
</dbReference>
<dbReference type="Pfam" id="PF00814">
    <property type="entry name" value="TsaD"/>
    <property type="match status" value="1"/>
</dbReference>
<comment type="cofactor">
    <cofactor evidence="8">
        <name>Fe(2+)</name>
        <dbReference type="ChEBI" id="CHEBI:29033"/>
    </cofactor>
    <text evidence="8">Binds 1 Fe(2+) ion per subunit.</text>
</comment>
<evidence type="ECO:0000259" key="9">
    <source>
        <dbReference type="Pfam" id="PF00814"/>
    </source>
</evidence>
<dbReference type="InterPro" id="IPR043129">
    <property type="entry name" value="ATPase_NBD"/>
</dbReference>
<comment type="caution">
    <text evidence="10">The sequence shown here is derived from an EMBL/GenBank/DDBJ whole genome shotgun (WGS) entry which is preliminary data.</text>
</comment>
<dbReference type="GO" id="GO:0005506">
    <property type="term" value="F:iron ion binding"/>
    <property type="evidence" value="ECO:0007669"/>
    <property type="project" value="UniProtKB-UniRule"/>
</dbReference>
<evidence type="ECO:0000256" key="4">
    <source>
        <dbReference type="ARBA" id="ARBA00022723"/>
    </source>
</evidence>
<evidence type="ECO:0000313" key="10">
    <source>
        <dbReference type="EMBL" id="MBB6062725.1"/>
    </source>
</evidence>
<evidence type="ECO:0000256" key="1">
    <source>
        <dbReference type="ARBA" id="ARBA00022490"/>
    </source>
</evidence>
<feature type="binding site" evidence="8">
    <location>
        <position position="166"/>
    </location>
    <ligand>
        <name>substrate</name>
    </ligand>
</feature>
<reference evidence="10 11" key="1">
    <citation type="submission" date="2020-08" db="EMBL/GenBank/DDBJ databases">
        <title>Genomic Encyclopedia of Type Strains, Phase IV (KMG-IV): sequencing the most valuable type-strain genomes for metagenomic binning, comparative biology and taxonomic classification.</title>
        <authorList>
            <person name="Goeker M."/>
        </authorList>
    </citation>
    <scope>NUCLEOTIDE SEQUENCE [LARGE SCALE GENOMIC DNA]</scope>
    <source>
        <strain evidence="10 11">DSM 13481</strain>
    </source>
</reference>
<keyword evidence="11" id="KW-1185">Reference proteome</keyword>
<feature type="binding site" evidence="8">
    <location>
        <position position="114"/>
    </location>
    <ligand>
        <name>Fe cation</name>
        <dbReference type="ChEBI" id="CHEBI:24875"/>
    </ligand>
</feature>
<dbReference type="PANTHER" id="PTHR11735">
    <property type="entry name" value="TRNA N6-ADENOSINE THREONYLCARBAMOYLTRANSFERASE"/>
    <property type="match status" value="1"/>
</dbReference>
<dbReference type="PRINTS" id="PR00789">
    <property type="entry name" value="OSIALOPTASE"/>
</dbReference>
<dbReference type="NCBIfam" id="TIGR00329">
    <property type="entry name" value="gcp_kae1"/>
    <property type="match status" value="1"/>
</dbReference>
<dbReference type="NCBIfam" id="TIGR03723">
    <property type="entry name" value="T6A_TsaD_YgjD"/>
    <property type="match status" value="1"/>
</dbReference>
<evidence type="ECO:0000313" key="11">
    <source>
        <dbReference type="Proteomes" id="UP000555828"/>
    </source>
</evidence>
<evidence type="ECO:0000256" key="6">
    <source>
        <dbReference type="ARBA" id="ARBA00023315"/>
    </source>
</evidence>
<keyword evidence="5 8" id="KW-0408">Iron</keyword>
<comment type="subcellular location">
    <subcellularLocation>
        <location evidence="8">Cytoplasm</location>
    </subcellularLocation>
</comment>
<dbReference type="EC" id="2.3.1.234" evidence="8"/>
<dbReference type="InterPro" id="IPR017861">
    <property type="entry name" value="KAE1/TsaD"/>
</dbReference>
<gene>
    <name evidence="8" type="primary">tsaD</name>
    <name evidence="10" type="ORF">HNP65_001177</name>
</gene>
<evidence type="ECO:0000256" key="5">
    <source>
        <dbReference type="ARBA" id="ARBA00023004"/>
    </source>
</evidence>
<dbReference type="HAMAP" id="MF_01445">
    <property type="entry name" value="TsaD"/>
    <property type="match status" value="1"/>
</dbReference>
<organism evidence="10 11">
    <name type="scientific">Thermosipho japonicus</name>
    <dbReference type="NCBI Taxonomy" id="90323"/>
    <lineage>
        <taxon>Bacteria</taxon>
        <taxon>Thermotogati</taxon>
        <taxon>Thermotogota</taxon>
        <taxon>Thermotogae</taxon>
        <taxon>Thermotogales</taxon>
        <taxon>Fervidobacteriaceae</taxon>
        <taxon>Thermosipho</taxon>
    </lineage>
</organism>
<dbReference type="SUPFAM" id="SSF53067">
    <property type="entry name" value="Actin-like ATPase domain"/>
    <property type="match status" value="2"/>
</dbReference>
<dbReference type="PANTHER" id="PTHR11735:SF6">
    <property type="entry name" value="TRNA N6-ADENOSINE THREONYLCARBAMOYLTRANSFERASE, MITOCHONDRIAL"/>
    <property type="match status" value="1"/>
</dbReference>
<keyword evidence="6 8" id="KW-0012">Acyltransferase</keyword>
<dbReference type="InterPro" id="IPR022450">
    <property type="entry name" value="TsaD"/>
</dbReference>
<dbReference type="EMBL" id="JACHEX010000003">
    <property type="protein sequence ID" value="MBB6062725.1"/>
    <property type="molecule type" value="Genomic_DNA"/>
</dbReference>
<feature type="binding site" evidence="8">
    <location>
        <position position="271"/>
    </location>
    <ligand>
        <name>substrate</name>
    </ligand>
</feature>
<feature type="binding site" evidence="8">
    <location>
        <position position="183"/>
    </location>
    <ligand>
        <name>substrate</name>
    </ligand>
</feature>
<comment type="function">
    <text evidence="8">Required for the formation of a threonylcarbamoyl group on adenosine at position 37 (t(6)A37) in tRNAs that read codons beginning with adenine. Is involved in the transfer of the threonylcarbamoyl moiety of threonylcarbamoyl-AMP (TC-AMP) to the N6 group of A37, together with TsaE and TsaB. TsaD likely plays a direct catalytic role in this reaction.</text>
</comment>
<dbReference type="InterPro" id="IPR000905">
    <property type="entry name" value="Gcp-like_dom"/>
</dbReference>
<evidence type="ECO:0000256" key="7">
    <source>
        <dbReference type="ARBA" id="ARBA00048117"/>
    </source>
</evidence>
<keyword evidence="3 8" id="KW-0819">tRNA processing</keyword>
<evidence type="ECO:0000256" key="2">
    <source>
        <dbReference type="ARBA" id="ARBA00022679"/>
    </source>
</evidence>
<keyword evidence="1 8" id="KW-0963">Cytoplasm</keyword>
<dbReference type="FunFam" id="3.30.420.40:FF:000012">
    <property type="entry name" value="tRNA N6-adenosine threonylcarbamoyltransferase"/>
    <property type="match status" value="1"/>
</dbReference>
<feature type="domain" description="Gcp-like" evidence="9">
    <location>
        <begin position="22"/>
        <end position="305"/>
    </location>
</feature>
<comment type="similarity">
    <text evidence="8">Belongs to the KAE1 / TsaD family.</text>
</comment>
<dbReference type="InterPro" id="IPR017860">
    <property type="entry name" value="Peptidase_M22_CS"/>
</dbReference>
<evidence type="ECO:0000256" key="3">
    <source>
        <dbReference type="ARBA" id="ARBA00022694"/>
    </source>
</evidence>
<dbReference type="CDD" id="cd24133">
    <property type="entry name" value="ASKHA_NBD_TsaD_bac"/>
    <property type="match status" value="1"/>
</dbReference>
<evidence type="ECO:0000256" key="8">
    <source>
        <dbReference type="HAMAP-Rule" id="MF_01445"/>
    </source>
</evidence>
<sequence length="330" mass="35678">MIVLGIETSCDETSVAILSDGKILSNVVSSQIDIHKKFGGVVPEIAARHHLSNLPIVFKKAIDMANISLDQIDLISVTYGPGLIGALLVGISFAKGLSLRLGKPLIGVNHIVGHVFANYITYPHLKPPYIVLMVSGGHTEILLVKEDDKIEVLGKTVDDAAGEAFDKVARILGLGYPGGPEIDKLSKNGDENKFNFPRPMLDSKNYNFSFSGLKTAVLYTVQKFDNDNVPKEDIAASFQKAVVDILLKKTFKAAKNSNVNTIVLAGGVAANSYLRKKAQELSEKQNIKVLIPPLEFCTDNAAMIAMAGYKLYKKGISSDLTLEAVPNLKI</sequence>
<dbReference type="FunFam" id="3.30.420.40:FF:000040">
    <property type="entry name" value="tRNA N6-adenosine threonylcarbamoyltransferase"/>
    <property type="match status" value="1"/>
</dbReference>
<dbReference type="GO" id="GO:0005737">
    <property type="term" value="C:cytoplasm"/>
    <property type="evidence" value="ECO:0007669"/>
    <property type="project" value="UniProtKB-SubCell"/>
</dbReference>
<dbReference type="RefSeq" id="WP_184619376.1">
    <property type="nucleotide sequence ID" value="NZ_JACHEX010000003.1"/>
</dbReference>
<feature type="binding site" evidence="8">
    <location>
        <begin position="133"/>
        <end position="137"/>
    </location>
    <ligand>
        <name>substrate</name>
    </ligand>
</feature>
<dbReference type="AlphaFoldDB" id="A0A841GL50"/>
<proteinExistence type="inferred from homology"/>
<dbReference type="PROSITE" id="PS01016">
    <property type="entry name" value="GLYCOPROTEASE"/>
    <property type="match status" value="1"/>
</dbReference>
<protein>
    <recommendedName>
        <fullName evidence="8">tRNA N6-adenosine threonylcarbamoyltransferase</fullName>
        <ecNumber evidence="8">2.3.1.234</ecNumber>
    </recommendedName>
    <alternativeName>
        <fullName evidence="8">N6-L-threonylcarbamoyladenine synthase</fullName>
        <shortName evidence="8">t(6)A synthase</shortName>
    </alternativeName>
    <alternativeName>
        <fullName evidence="8">t(6)A37 threonylcarbamoyladenosine biosynthesis protein TsaD</fullName>
    </alternativeName>
    <alternativeName>
        <fullName evidence="8">tRNA threonylcarbamoyladenosine biosynthesis protein TsaD</fullName>
    </alternativeName>
</protein>
<accession>A0A841GL50</accession>
<feature type="binding site" evidence="8">
    <location>
        <position position="110"/>
    </location>
    <ligand>
        <name>Fe cation</name>
        <dbReference type="ChEBI" id="CHEBI:24875"/>
    </ligand>
</feature>
<keyword evidence="2 8" id="KW-0808">Transferase</keyword>
<dbReference type="GO" id="GO:0061711">
    <property type="term" value="F:tRNA N(6)-L-threonylcarbamoyladenine synthase activity"/>
    <property type="evidence" value="ECO:0007669"/>
    <property type="project" value="UniProtKB-EC"/>
</dbReference>
<name>A0A841GL50_9BACT</name>
<dbReference type="Proteomes" id="UP000555828">
    <property type="component" value="Unassembled WGS sequence"/>
</dbReference>